<evidence type="ECO:0000313" key="16">
    <source>
        <dbReference type="EMBL" id="MCX2982852.1"/>
    </source>
</evidence>
<dbReference type="InterPro" id="IPR000531">
    <property type="entry name" value="Beta-barrel_TonB"/>
</dbReference>
<evidence type="ECO:0000256" key="1">
    <source>
        <dbReference type="ARBA" id="ARBA00004571"/>
    </source>
</evidence>
<gene>
    <name evidence="16" type="ORF">EYC98_18470</name>
</gene>
<protein>
    <submittedName>
        <fullName evidence="16">TonB-dependent receptor</fullName>
    </submittedName>
</protein>
<evidence type="ECO:0000256" key="10">
    <source>
        <dbReference type="ARBA" id="ARBA00023237"/>
    </source>
</evidence>
<dbReference type="InterPro" id="IPR036942">
    <property type="entry name" value="Beta-barrel_TonB_sf"/>
</dbReference>
<accession>A0ABT3TKK5</accession>
<feature type="signal peptide" evidence="13">
    <location>
        <begin position="1"/>
        <end position="37"/>
    </location>
</feature>
<comment type="similarity">
    <text evidence="11 12">Belongs to the TonB-dependent receptor family.</text>
</comment>
<evidence type="ECO:0000256" key="2">
    <source>
        <dbReference type="ARBA" id="ARBA00022448"/>
    </source>
</evidence>
<evidence type="ECO:0000259" key="15">
    <source>
        <dbReference type="Pfam" id="PF07715"/>
    </source>
</evidence>
<feature type="domain" description="TonB-dependent receptor-like beta-barrel" evidence="14">
    <location>
        <begin position="304"/>
        <end position="772"/>
    </location>
</feature>
<keyword evidence="4" id="KW-0410">Iron transport</keyword>
<dbReference type="EMBL" id="SHNN01000004">
    <property type="protein sequence ID" value="MCX2982852.1"/>
    <property type="molecule type" value="Genomic_DNA"/>
</dbReference>
<comment type="caution">
    <text evidence="16">The sequence shown here is derived from an EMBL/GenBank/DDBJ whole genome shotgun (WGS) entry which is preliminary data.</text>
</comment>
<sequence length="810" mass="89746">MKTIPRTPQYLNWQRFRAGLLIGMAPALALTPQFSLAQGPVLEEVTVTATRRGDTDIMKTAVAVTALTASDIEAFSPRDLNDIAVMVPSLSAGTVSAFKSASFAMRGVSETTIIVYKESPVGVIIDDFVVNHVQTQNLEMFDIEQIEVLRGPQGTLFGKNTTGGTINIKTKRPDHEVRNAELRYEFGDFGTQKITGALNVPLIEDTLSFRFAGQWLESDGYYENNASYGPLTIAPGLAAPGGAIDGQTGQGDGGDLGGDDVQSMRLKLLWSPTEDFNALLQYEYIKDQGDTPPVVNESGPGYLFDAWGFTSAGGDPLKDAGITNNDDFLFEMSKGHQIDIEGFYLNMDWTIGDYTLYSVTGQRNQESHLPNTYSGEVFQTLFDATRDDERETFQQEIRLASDLDGPFNFVTGLYYQKEDIDFCVVQVVGFVDLLLDGEPAFLSANPLILCNKQEAEALAVYIDGTYDISDNFHISAGFRYTDEEKEWTGRPRVPIQALPDGGFDPNFTWEELGTPLAGADFERFPDGVVTDKEDWQEPTYRLQFAYDFSEDLFGWAGYSRGFKSGGYNDQTGTVLNPIPAVAARPTDPEIADSFEVGVKSILAGGAANIQVTGFYVEYKDAQRTFNATFPTGQETLFFNAAELEVMGIELEGSWAITDSLVLRGNAMWQDAEFNEFRADTDFDGIDDIDLSGKPPTRTPEWMGALDAIYTWDLDMGDVDFNLRVSYEDESVAGYSDVDESYDTTLNSRTVWDAGVTFKHSSDKWWVRGFAKNFTDERYRTGSLSVGNFWIMSAYAPPEYYGMELGVNIDF</sequence>
<evidence type="ECO:0000256" key="4">
    <source>
        <dbReference type="ARBA" id="ARBA00022496"/>
    </source>
</evidence>
<organism evidence="16 17">
    <name type="scientific">Candidatus Litorirhabdus singularis</name>
    <dbReference type="NCBI Taxonomy" id="2518993"/>
    <lineage>
        <taxon>Bacteria</taxon>
        <taxon>Pseudomonadati</taxon>
        <taxon>Pseudomonadota</taxon>
        <taxon>Gammaproteobacteria</taxon>
        <taxon>Cellvibrionales</taxon>
        <taxon>Halieaceae</taxon>
        <taxon>Candidatus Litorirhabdus</taxon>
    </lineage>
</organism>
<feature type="domain" description="TonB-dependent receptor plug" evidence="15">
    <location>
        <begin position="57"/>
        <end position="165"/>
    </location>
</feature>
<evidence type="ECO:0000256" key="11">
    <source>
        <dbReference type="PROSITE-ProRule" id="PRU01360"/>
    </source>
</evidence>
<feature type="chain" id="PRO_5047451530" evidence="13">
    <location>
        <begin position="38"/>
        <end position="810"/>
    </location>
</feature>
<dbReference type="InterPro" id="IPR012910">
    <property type="entry name" value="Plug_dom"/>
</dbReference>
<evidence type="ECO:0000256" key="5">
    <source>
        <dbReference type="ARBA" id="ARBA00022692"/>
    </source>
</evidence>
<evidence type="ECO:0000256" key="7">
    <source>
        <dbReference type="ARBA" id="ARBA00023065"/>
    </source>
</evidence>
<evidence type="ECO:0000256" key="12">
    <source>
        <dbReference type="RuleBase" id="RU003357"/>
    </source>
</evidence>
<evidence type="ECO:0000313" key="17">
    <source>
        <dbReference type="Proteomes" id="UP001143362"/>
    </source>
</evidence>
<evidence type="ECO:0000256" key="6">
    <source>
        <dbReference type="ARBA" id="ARBA00023004"/>
    </source>
</evidence>
<dbReference type="Pfam" id="PF00593">
    <property type="entry name" value="TonB_dep_Rec_b-barrel"/>
    <property type="match status" value="1"/>
</dbReference>
<keyword evidence="9 11" id="KW-0472">Membrane</keyword>
<dbReference type="Proteomes" id="UP001143362">
    <property type="component" value="Unassembled WGS sequence"/>
</dbReference>
<keyword evidence="5 11" id="KW-0812">Transmembrane</keyword>
<keyword evidence="13" id="KW-0732">Signal</keyword>
<keyword evidence="3 11" id="KW-1134">Transmembrane beta strand</keyword>
<keyword evidence="8 12" id="KW-0798">TonB box</keyword>
<evidence type="ECO:0000256" key="9">
    <source>
        <dbReference type="ARBA" id="ARBA00023136"/>
    </source>
</evidence>
<name>A0ABT3TKK5_9GAMM</name>
<evidence type="ECO:0000256" key="13">
    <source>
        <dbReference type="SAM" id="SignalP"/>
    </source>
</evidence>
<keyword evidence="16" id="KW-0675">Receptor</keyword>
<dbReference type="SUPFAM" id="SSF56935">
    <property type="entry name" value="Porins"/>
    <property type="match status" value="1"/>
</dbReference>
<comment type="subcellular location">
    <subcellularLocation>
        <location evidence="1 11">Cell outer membrane</location>
        <topology evidence="1 11">Multi-pass membrane protein</topology>
    </subcellularLocation>
</comment>
<dbReference type="PROSITE" id="PS52016">
    <property type="entry name" value="TONB_DEPENDENT_REC_3"/>
    <property type="match status" value="1"/>
</dbReference>
<proteinExistence type="inferred from homology"/>
<dbReference type="Pfam" id="PF07715">
    <property type="entry name" value="Plug"/>
    <property type="match status" value="1"/>
</dbReference>
<dbReference type="InterPro" id="IPR039426">
    <property type="entry name" value="TonB-dep_rcpt-like"/>
</dbReference>
<keyword evidence="6" id="KW-0408">Iron</keyword>
<dbReference type="Gene3D" id="2.40.170.20">
    <property type="entry name" value="TonB-dependent receptor, beta-barrel domain"/>
    <property type="match status" value="1"/>
</dbReference>
<dbReference type="PANTHER" id="PTHR32552:SF81">
    <property type="entry name" value="TONB-DEPENDENT OUTER MEMBRANE RECEPTOR"/>
    <property type="match status" value="1"/>
</dbReference>
<reference evidence="16" key="1">
    <citation type="submission" date="2019-02" db="EMBL/GenBank/DDBJ databases">
        <authorList>
            <person name="Li S.-H."/>
        </authorList>
    </citation>
    <scope>NUCLEOTIDE SEQUENCE</scope>
    <source>
        <strain evidence="16">IMCC14734</strain>
    </source>
</reference>
<evidence type="ECO:0000259" key="14">
    <source>
        <dbReference type="Pfam" id="PF00593"/>
    </source>
</evidence>
<dbReference type="RefSeq" id="WP_279246878.1">
    <property type="nucleotide sequence ID" value="NZ_SHNN01000004.1"/>
</dbReference>
<keyword evidence="2 11" id="KW-0813">Transport</keyword>
<evidence type="ECO:0000256" key="8">
    <source>
        <dbReference type="ARBA" id="ARBA00023077"/>
    </source>
</evidence>
<keyword evidence="10 11" id="KW-0998">Cell outer membrane</keyword>
<evidence type="ECO:0000256" key="3">
    <source>
        <dbReference type="ARBA" id="ARBA00022452"/>
    </source>
</evidence>
<keyword evidence="17" id="KW-1185">Reference proteome</keyword>
<dbReference type="PANTHER" id="PTHR32552">
    <property type="entry name" value="FERRICHROME IRON RECEPTOR-RELATED"/>
    <property type="match status" value="1"/>
</dbReference>
<keyword evidence="7" id="KW-0406">Ion transport</keyword>